<dbReference type="GO" id="GO:0016491">
    <property type="term" value="F:oxidoreductase activity"/>
    <property type="evidence" value="ECO:0007669"/>
    <property type="project" value="UniProtKB-KW"/>
</dbReference>
<feature type="domain" description="Gfo/Idh/MocA-like oxidoreductase N-terminal" evidence="2">
    <location>
        <begin position="7"/>
        <end position="119"/>
    </location>
</feature>
<evidence type="ECO:0000313" key="4">
    <source>
        <dbReference type="EMBL" id="KOG34464.1"/>
    </source>
</evidence>
<organism evidence="4 5">
    <name type="scientific">Streptomyces resistomycificus</name>
    <dbReference type="NCBI Taxonomy" id="67356"/>
    <lineage>
        <taxon>Bacteria</taxon>
        <taxon>Bacillati</taxon>
        <taxon>Actinomycetota</taxon>
        <taxon>Actinomycetes</taxon>
        <taxon>Kitasatosporales</taxon>
        <taxon>Streptomycetaceae</taxon>
        <taxon>Streptomyces</taxon>
        <taxon>Streptomyces aurantiacus group</taxon>
    </lineage>
</organism>
<dbReference type="InterPro" id="IPR000683">
    <property type="entry name" value="Gfo/Idh/MocA-like_OxRdtase_N"/>
</dbReference>
<dbReference type="InterPro" id="IPR036291">
    <property type="entry name" value="NAD(P)-bd_dom_sf"/>
</dbReference>
<dbReference type="OrthoDB" id="9776544at2"/>
<dbReference type="RefSeq" id="WP_030037779.1">
    <property type="nucleotide sequence ID" value="NZ_KL575585.1"/>
</dbReference>
<name>A0A0L8L8L9_9ACTN</name>
<protein>
    <submittedName>
        <fullName evidence="4">Oxidoreductase</fullName>
    </submittedName>
</protein>
<dbReference type="Proteomes" id="UP000037251">
    <property type="component" value="Unassembled WGS sequence"/>
</dbReference>
<proteinExistence type="predicted"/>
<evidence type="ECO:0000313" key="5">
    <source>
        <dbReference type="Proteomes" id="UP000037251"/>
    </source>
</evidence>
<keyword evidence="1" id="KW-0560">Oxidoreductase</keyword>
<dbReference type="SUPFAM" id="SSF51735">
    <property type="entry name" value="NAD(P)-binding Rossmann-fold domains"/>
    <property type="match status" value="1"/>
</dbReference>
<dbReference type="InterPro" id="IPR050463">
    <property type="entry name" value="Gfo/Idh/MocA_oxidrdct_glycsds"/>
</dbReference>
<dbReference type="AlphaFoldDB" id="A0A0L8L8L9"/>
<dbReference type="EMBL" id="LGUS01000163">
    <property type="protein sequence ID" value="KOG34464.1"/>
    <property type="molecule type" value="Genomic_DNA"/>
</dbReference>
<dbReference type="eggNOG" id="COG0673">
    <property type="taxonomic scope" value="Bacteria"/>
</dbReference>
<dbReference type="PATRIC" id="fig|67356.5.peg.3862"/>
<dbReference type="Pfam" id="PF22725">
    <property type="entry name" value="GFO_IDH_MocA_C3"/>
    <property type="match status" value="1"/>
</dbReference>
<dbReference type="PANTHER" id="PTHR43818">
    <property type="entry name" value="BCDNA.GH03377"/>
    <property type="match status" value="1"/>
</dbReference>
<evidence type="ECO:0000256" key="1">
    <source>
        <dbReference type="ARBA" id="ARBA00023002"/>
    </source>
</evidence>
<dbReference type="Gene3D" id="3.40.50.720">
    <property type="entry name" value="NAD(P)-binding Rossmann-like Domain"/>
    <property type="match status" value="1"/>
</dbReference>
<dbReference type="InterPro" id="IPR055170">
    <property type="entry name" value="GFO_IDH_MocA-like_dom"/>
</dbReference>
<dbReference type="SUPFAM" id="SSF55347">
    <property type="entry name" value="Glyceraldehyde-3-phosphate dehydrogenase-like, C-terminal domain"/>
    <property type="match status" value="1"/>
</dbReference>
<gene>
    <name evidence="4" type="ORF">ADK37_18160</name>
</gene>
<dbReference type="STRING" id="67356.AQJ84_06610"/>
<sequence>MTSKRVGVGVIGAGVISGHYLENMTRFPDLNVVAVADLDPERARARAREFGVRHMLVHELLAQDDIEIVLNLTIPAAHFDVSARILACGKHVWSEKPLATSRRDARLLLDKAGRRGLRMACAPDTFLGGALQTAQRAVLAGRIGEPKSALAIMQSPGPEGSHPNPAFYYDEGAGPLLDMGPYHVTALVQTLGAVRRVSSVSSTARAVRRVRVGADAGTEFGVRVPSQHMALLEFASGARAALVTSFDSGIRRDLLELHGTEASLEVPDPNRFAGTGRFVPFHAEPEDVPAVGSTWGRGVGVLDLARSIRDDVPERASGALACHVLDVLLATEEAARAGIPLTLESTVASPAPLDEDWDPTAATL</sequence>
<evidence type="ECO:0000259" key="2">
    <source>
        <dbReference type="Pfam" id="PF01408"/>
    </source>
</evidence>
<dbReference type="Gene3D" id="3.30.360.10">
    <property type="entry name" value="Dihydrodipicolinate Reductase, domain 2"/>
    <property type="match status" value="1"/>
</dbReference>
<accession>A0A0L8L8L9</accession>
<evidence type="ECO:0000259" key="3">
    <source>
        <dbReference type="Pfam" id="PF22725"/>
    </source>
</evidence>
<keyword evidence="5" id="KW-1185">Reference proteome</keyword>
<dbReference type="Pfam" id="PF01408">
    <property type="entry name" value="GFO_IDH_MocA"/>
    <property type="match status" value="1"/>
</dbReference>
<feature type="domain" description="GFO/IDH/MocA-like oxidoreductase" evidence="3">
    <location>
        <begin position="132"/>
        <end position="265"/>
    </location>
</feature>
<reference evidence="5" key="1">
    <citation type="submission" date="2015-07" db="EMBL/GenBank/DDBJ databases">
        <authorList>
            <person name="Ju K.-S."/>
            <person name="Doroghazi J.R."/>
            <person name="Metcalf W.W."/>
        </authorList>
    </citation>
    <scope>NUCLEOTIDE SEQUENCE [LARGE SCALE GENOMIC DNA]</scope>
    <source>
        <strain evidence="5">NRRL 2290</strain>
    </source>
</reference>
<dbReference type="PANTHER" id="PTHR43818:SF11">
    <property type="entry name" value="BCDNA.GH03377"/>
    <property type="match status" value="1"/>
</dbReference>
<comment type="caution">
    <text evidence="4">The sequence shown here is derived from an EMBL/GenBank/DDBJ whole genome shotgun (WGS) entry which is preliminary data.</text>
</comment>
<dbReference type="GO" id="GO:0000166">
    <property type="term" value="F:nucleotide binding"/>
    <property type="evidence" value="ECO:0007669"/>
    <property type="project" value="InterPro"/>
</dbReference>